<evidence type="ECO:0000259" key="12">
    <source>
        <dbReference type="Pfam" id="PF16916"/>
    </source>
</evidence>
<feature type="region of interest" description="Disordered" evidence="9">
    <location>
        <begin position="1"/>
        <end position="41"/>
    </location>
</feature>
<evidence type="ECO:0000256" key="8">
    <source>
        <dbReference type="ARBA" id="ARBA00023136"/>
    </source>
</evidence>
<evidence type="ECO:0000256" key="4">
    <source>
        <dbReference type="ARBA" id="ARBA00022692"/>
    </source>
</evidence>
<dbReference type="InterPro" id="IPR002524">
    <property type="entry name" value="Cation_efflux"/>
</dbReference>
<evidence type="ECO:0000256" key="9">
    <source>
        <dbReference type="SAM" id="MobiDB-lite"/>
    </source>
</evidence>
<dbReference type="Pfam" id="PF16916">
    <property type="entry name" value="ZT_dimer"/>
    <property type="match status" value="1"/>
</dbReference>
<sequence>MDKTIGENTAHGHQANDHTHVHEPHHTHDHHSCQHDHASGHSHVHPVTSNLKVAFFLNFCFTIIELIGGVLTNSMAIMSDAIHDLGDTIAIGSAWFMERYSEKGCDDRYNYGYKRFSPLSAFITSVILIVGSVFIFIETIPRLIHPEAVNAKGMLLLAILGVTMNGLAVLRLKSGNNDSINQKAVMLHLMEDALGWVAVLVGSIVMLFADVPIIDPILSLLIAVYILYNAFKNLRAILNVFLQAVPPKFDLETTKEKILKIPHVIDLHDVRVWSMDGSEMIMSLHLVVEENLSSAQCKALKHEVKHTCQHLHIGHVTLELETLSEGCKLVK</sequence>
<dbReference type="InterPro" id="IPR058533">
    <property type="entry name" value="Cation_efflux_TM"/>
</dbReference>
<dbReference type="Gene3D" id="3.30.70.1350">
    <property type="entry name" value="Cation efflux protein, cytoplasmic domain"/>
    <property type="match status" value="1"/>
</dbReference>
<dbReference type="Pfam" id="PF01545">
    <property type="entry name" value="Cation_efflux"/>
    <property type="match status" value="1"/>
</dbReference>
<name>A1ZDC5_MICM2</name>
<dbReference type="InterPro" id="IPR027469">
    <property type="entry name" value="Cation_efflux_TMD_sf"/>
</dbReference>
<proteinExistence type="inferred from homology"/>
<evidence type="ECO:0000256" key="6">
    <source>
        <dbReference type="ARBA" id="ARBA00022989"/>
    </source>
</evidence>
<dbReference type="GO" id="GO:0005886">
    <property type="term" value="C:plasma membrane"/>
    <property type="evidence" value="ECO:0007669"/>
    <property type="project" value="TreeGrafter"/>
</dbReference>
<dbReference type="Proteomes" id="UP000004095">
    <property type="component" value="Unassembled WGS sequence"/>
</dbReference>
<accession>A1ZDC5</accession>
<feature type="domain" description="Cation efflux protein cytoplasmic" evidence="12">
    <location>
        <begin position="246"/>
        <end position="321"/>
    </location>
</feature>
<feature type="transmembrane region" description="Helical" evidence="10">
    <location>
        <begin position="149"/>
        <end position="172"/>
    </location>
</feature>
<dbReference type="OrthoDB" id="9809646at2"/>
<evidence type="ECO:0000256" key="10">
    <source>
        <dbReference type="SAM" id="Phobius"/>
    </source>
</evidence>
<dbReference type="InterPro" id="IPR050681">
    <property type="entry name" value="CDF/SLC30A"/>
</dbReference>
<dbReference type="InterPro" id="IPR027470">
    <property type="entry name" value="Cation_efflux_CTD"/>
</dbReference>
<feature type="transmembrane region" description="Helical" evidence="10">
    <location>
        <begin position="184"/>
        <end position="207"/>
    </location>
</feature>
<keyword evidence="6 10" id="KW-1133">Transmembrane helix</keyword>
<keyword evidence="4 10" id="KW-0812">Transmembrane</keyword>
<organism evidence="13 14">
    <name type="scientific">Microscilla marina ATCC 23134</name>
    <dbReference type="NCBI Taxonomy" id="313606"/>
    <lineage>
        <taxon>Bacteria</taxon>
        <taxon>Pseudomonadati</taxon>
        <taxon>Bacteroidota</taxon>
        <taxon>Cytophagia</taxon>
        <taxon>Cytophagales</taxon>
        <taxon>Microscillaceae</taxon>
        <taxon>Microscilla</taxon>
    </lineage>
</organism>
<dbReference type="GO" id="GO:0005385">
    <property type="term" value="F:zinc ion transmembrane transporter activity"/>
    <property type="evidence" value="ECO:0007669"/>
    <property type="project" value="TreeGrafter"/>
</dbReference>
<dbReference type="InterPro" id="IPR036837">
    <property type="entry name" value="Cation_efflux_CTD_sf"/>
</dbReference>
<keyword evidence="5" id="KW-0862">Zinc</keyword>
<dbReference type="SUPFAM" id="SSF160240">
    <property type="entry name" value="Cation efflux protein cytoplasmic domain-like"/>
    <property type="match status" value="1"/>
</dbReference>
<comment type="similarity">
    <text evidence="2">Belongs to the cation diffusion facilitator (CDF) transporter (TC 2.A.4) family. SLC30A subfamily.</text>
</comment>
<comment type="subcellular location">
    <subcellularLocation>
        <location evidence="1">Membrane</location>
        <topology evidence="1">Multi-pass membrane protein</topology>
    </subcellularLocation>
</comment>
<comment type="caution">
    <text evidence="13">The sequence shown here is derived from an EMBL/GenBank/DDBJ whole genome shotgun (WGS) entry which is preliminary data.</text>
</comment>
<evidence type="ECO:0000256" key="5">
    <source>
        <dbReference type="ARBA" id="ARBA00022906"/>
    </source>
</evidence>
<dbReference type="PANTHER" id="PTHR11562:SF17">
    <property type="entry name" value="RE54080P-RELATED"/>
    <property type="match status" value="1"/>
</dbReference>
<dbReference type="SUPFAM" id="SSF161111">
    <property type="entry name" value="Cation efflux protein transmembrane domain-like"/>
    <property type="match status" value="1"/>
</dbReference>
<feature type="transmembrane region" description="Helical" evidence="10">
    <location>
        <begin position="213"/>
        <end position="231"/>
    </location>
</feature>
<dbReference type="eggNOG" id="COG1230">
    <property type="taxonomic scope" value="Bacteria"/>
</dbReference>
<feature type="transmembrane region" description="Helical" evidence="10">
    <location>
        <begin position="116"/>
        <end position="137"/>
    </location>
</feature>
<gene>
    <name evidence="13" type="ORF">M23134_05169</name>
</gene>
<keyword evidence="14" id="KW-1185">Reference proteome</keyword>
<dbReference type="PANTHER" id="PTHR11562">
    <property type="entry name" value="CATION EFFLUX PROTEIN/ ZINC TRANSPORTER"/>
    <property type="match status" value="1"/>
</dbReference>
<protein>
    <submittedName>
        <fullName evidence="13">Heavy metal efflux pump, CzcD family</fullName>
    </submittedName>
</protein>
<dbReference type="AlphaFoldDB" id="A1ZDC5"/>
<keyword evidence="8 10" id="KW-0472">Membrane</keyword>
<feature type="transmembrane region" description="Helical" evidence="10">
    <location>
        <begin position="53"/>
        <end position="71"/>
    </location>
</feature>
<evidence type="ECO:0000256" key="3">
    <source>
        <dbReference type="ARBA" id="ARBA00022448"/>
    </source>
</evidence>
<evidence type="ECO:0000256" key="7">
    <source>
        <dbReference type="ARBA" id="ARBA00023065"/>
    </source>
</evidence>
<evidence type="ECO:0000256" key="1">
    <source>
        <dbReference type="ARBA" id="ARBA00004141"/>
    </source>
</evidence>
<evidence type="ECO:0000313" key="14">
    <source>
        <dbReference type="Proteomes" id="UP000004095"/>
    </source>
</evidence>
<dbReference type="Gene3D" id="1.20.1510.10">
    <property type="entry name" value="Cation efflux protein transmembrane domain"/>
    <property type="match status" value="1"/>
</dbReference>
<evidence type="ECO:0000259" key="11">
    <source>
        <dbReference type="Pfam" id="PF01545"/>
    </source>
</evidence>
<dbReference type="NCBIfam" id="TIGR01297">
    <property type="entry name" value="CDF"/>
    <property type="match status" value="1"/>
</dbReference>
<dbReference type="RefSeq" id="WP_002693442.1">
    <property type="nucleotide sequence ID" value="NZ_AAWS01000002.1"/>
</dbReference>
<dbReference type="EMBL" id="AAWS01000002">
    <property type="protein sequence ID" value="EAY31663.1"/>
    <property type="molecule type" value="Genomic_DNA"/>
</dbReference>
<feature type="compositionally biased region" description="Basic and acidic residues" evidence="9">
    <location>
        <begin position="14"/>
        <end position="39"/>
    </location>
</feature>
<evidence type="ECO:0000256" key="2">
    <source>
        <dbReference type="ARBA" id="ARBA00008873"/>
    </source>
</evidence>
<reference evidence="13 14" key="1">
    <citation type="submission" date="2007-01" db="EMBL/GenBank/DDBJ databases">
        <authorList>
            <person name="Haygood M."/>
            <person name="Podell S."/>
            <person name="Anderson C."/>
            <person name="Hopkinson B."/>
            <person name="Roe K."/>
            <person name="Barbeau K."/>
            <person name="Gaasterland T."/>
            <person name="Ferriera S."/>
            <person name="Johnson J."/>
            <person name="Kravitz S."/>
            <person name="Beeson K."/>
            <person name="Sutton G."/>
            <person name="Rogers Y.-H."/>
            <person name="Friedman R."/>
            <person name="Frazier M."/>
            <person name="Venter J.C."/>
        </authorList>
    </citation>
    <scope>NUCLEOTIDE SEQUENCE [LARGE SCALE GENOMIC DNA]</scope>
    <source>
        <strain evidence="13 14">ATCC 23134</strain>
    </source>
</reference>
<keyword evidence="3" id="KW-0813">Transport</keyword>
<feature type="domain" description="Cation efflux protein transmembrane" evidence="11">
    <location>
        <begin position="51"/>
        <end position="236"/>
    </location>
</feature>
<keyword evidence="5" id="KW-0864">Zinc transport</keyword>
<keyword evidence="7" id="KW-0406">Ion transport</keyword>
<evidence type="ECO:0000313" key="13">
    <source>
        <dbReference type="EMBL" id="EAY31663.1"/>
    </source>
</evidence>